<dbReference type="InterPro" id="IPR032675">
    <property type="entry name" value="LRR_dom_sf"/>
</dbReference>
<evidence type="ECO:0000256" key="3">
    <source>
        <dbReference type="SAM" id="MobiDB-lite"/>
    </source>
</evidence>
<dbReference type="Ensembl" id="ENSPNYT00000007671.1">
    <property type="protein sequence ID" value="ENSPNYP00000007486.1"/>
    <property type="gene ID" value="ENSPNYG00000005731.1"/>
</dbReference>
<keyword evidence="2" id="KW-0677">Repeat</keyword>
<dbReference type="PANTHER" id="PTHR24366">
    <property type="entry name" value="IG(IMMUNOGLOBULIN) AND LRR(LEUCINE RICH REPEAT) DOMAINS"/>
    <property type="match status" value="1"/>
</dbReference>
<evidence type="ECO:0000256" key="1">
    <source>
        <dbReference type="ARBA" id="ARBA00022614"/>
    </source>
</evidence>
<dbReference type="Pfam" id="PF13855">
    <property type="entry name" value="LRR_8"/>
    <property type="match status" value="1"/>
</dbReference>
<feature type="signal peptide" evidence="4">
    <location>
        <begin position="1"/>
        <end position="21"/>
    </location>
</feature>
<protein>
    <submittedName>
        <fullName evidence="5">Leucine-rich repeat-containing protein 15-like</fullName>
    </submittedName>
</protein>
<accession>A0A3B4FEC8</accession>
<dbReference type="AlphaFoldDB" id="A0A3B4FEC8"/>
<feature type="compositionally biased region" description="Polar residues" evidence="3">
    <location>
        <begin position="226"/>
        <end position="238"/>
    </location>
</feature>
<evidence type="ECO:0000313" key="5">
    <source>
        <dbReference type="Ensembl" id="ENSPNYP00000007486.1"/>
    </source>
</evidence>
<keyword evidence="1" id="KW-0433">Leucine-rich repeat</keyword>
<dbReference type="SUPFAM" id="SSF52058">
    <property type="entry name" value="L domain-like"/>
    <property type="match status" value="1"/>
</dbReference>
<dbReference type="Gene3D" id="3.80.10.10">
    <property type="entry name" value="Ribonuclease Inhibitor"/>
    <property type="match status" value="1"/>
</dbReference>
<dbReference type="PROSITE" id="PS51450">
    <property type="entry name" value="LRR"/>
    <property type="match status" value="2"/>
</dbReference>
<sequence>MELPATLPVLLLLMALSVVWACPDGCQCRGSTVQCVGLRNLFTAVPVETFHPLKQLSYLSLSGNKVSQLSRETFKGLSQIITLRLNRNMLQELQVGTLDDLVNLGELSLQDNQITHLHRDLFSKTPKLQKLFLSNNKITSLPEGIFLNVPNLSQISLYENQLETLGPRVFGLDTLTASEEVLLQQNPWRCDKDILPLRDCLVVCDEPVLTSTEKRRRPHTPPAKRSTPSPAVKTTPTSEYEKVTRNRQPVALTFTPSGNWGYPINLSPQVACLWTVGGSRSKGTHANTGRTCKLHTERPQPDVGIELRTFLLCSNSANHRATVLPTNFF</sequence>
<organism evidence="5">
    <name type="scientific">Pundamilia nyererei</name>
    <dbReference type="NCBI Taxonomy" id="303518"/>
    <lineage>
        <taxon>Eukaryota</taxon>
        <taxon>Metazoa</taxon>
        <taxon>Chordata</taxon>
        <taxon>Craniata</taxon>
        <taxon>Vertebrata</taxon>
        <taxon>Euteleostomi</taxon>
        <taxon>Actinopterygii</taxon>
        <taxon>Neopterygii</taxon>
        <taxon>Teleostei</taxon>
        <taxon>Neoteleostei</taxon>
        <taxon>Acanthomorphata</taxon>
        <taxon>Ovalentaria</taxon>
        <taxon>Cichlomorphae</taxon>
        <taxon>Cichliformes</taxon>
        <taxon>Cichlidae</taxon>
        <taxon>African cichlids</taxon>
        <taxon>Pseudocrenilabrinae</taxon>
        <taxon>Haplochromini</taxon>
        <taxon>Pundamilia</taxon>
    </lineage>
</organism>
<evidence type="ECO:0000256" key="4">
    <source>
        <dbReference type="SAM" id="SignalP"/>
    </source>
</evidence>
<dbReference type="GeneTree" id="ENSGT00940000161826"/>
<reference evidence="5" key="1">
    <citation type="submission" date="2023-09" db="UniProtKB">
        <authorList>
            <consortium name="Ensembl"/>
        </authorList>
    </citation>
    <scope>IDENTIFICATION</scope>
</reference>
<dbReference type="InterPro" id="IPR001611">
    <property type="entry name" value="Leu-rich_rpt"/>
</dbReference>
<name>A0A3B4FEC8_9CICH</name>
<proteinExistence type="predicted"/>
<dbReference type="InterPro" id="IPR003591">
    <property type="entry name" value="Leu-rich_rpt_typical-subtyp"/>
</dbReference>
<feature type="region of interest" description="Disordered" evidence="3">
    <location>
        <begin position="212"/>
        <end position="244"/>
    </location>
</feature>
<keyword evidence="4" id="KW-0732">Signal</keyword>
<feature type="chain" id="PRO_5017267556" evidence="4">
    <location>
        <begin position="22"/>
        <end position="329"/>
    </location>
</feature>
<dbReference type="STRING" id="303518.ENSPNYP00000007486"/>
<dbReference type="SMART" id="SM00369">
    <property type="entry name" value="LRR_TYP"/>
    <property type="match status" value="5"/>
</dbReference>
<evidence type="ECO:0000256" key="2">
    <source>
        <dbReference type="ARBA" id="ARBA00022737"/>
    </source>
</evidence>